<dbReference type="RefSeq" id="WP_071087516.1">
    <property type="nucleotide sequence ID" value="NZ_MBLM01000136.1"/>
</dbReference>
<dbReference type="GO" id="GO:0008194">
    <property type="term" value="F:UDP-glycosyltransferase activity"/>
    <property type="evidence" value="ECO:0007669"/>
    <property type="project" value="InterPro"/>
</dbReference>
<accession>A0A1S1QDI5</accession>
<dbReference type="GO" id="GO:0017000">
    <property type="term" value="P:antibiotic biosynthetic process"/>
    <property type="evidence" value="ECO:0007669"/>
    <property type="project" value="UniProtKB-ARBA"/>
</dbReference>
<dbReference type="SUPFAM" id="SSF53756">
    <property type="entry name" value="UDP-Glycosyltransferase/glycogen phosphorylase"/>
    <property type="match status" value="1"/>
</dbReference>
<sequence>MGFHILVLDIPSNGHVLPKVGLVDELVRRGHRVSYVVADRLADRVHRFGAEVIGYRSADPLASLAEDDPAAATSAFFRENLDILRAAREHFGDDRPDAVAYDEAAFQAGRILSRLWDVPPILLSVSVVSNAHYSYFDHIERLVPGHRLQDPVEEITAALAGFGLADQVEDFLWTRRQVGEFTIVFVPPRFQPAYETFDPDQVVFVGPSVEKRDFLGAWDPGRAARADGTRPPVVLVSLGSVRNNDPGFFRTVVEAFVGQPWHVVASVGDSLPTAEFDQLTGLAPNVEIHRWVSNIGVLEHARAFVTHGGNGSLLEALHTATPVLVVPPAPDFLPYCDTVRELGVGTVVAPAELTGERVLAEVAALVGDEKVQHRLRDLQEHTRAAGGAPRAADAVEAYLGRR</sequence>
<dbReference type="InterPro" id="IPR006326">
    <property type="entry name" value="UDPGT_MGT-like"/>
</dbReference>
<dbReference type="InterPro" id="IPR002213">
    <property type="entry name" value="UDP_glucos_trans"/>
</dbReference>
<protein>
    <recommendedName>
        <fullName evidence="3">Erythromycin biosynthesis protein CIII-like C-terminal domain-containing protein</fullName>
    </recommendedName>
</protein>
<dbReference type="PANTHER" id="PTHR48050">
    <property type="entry name" value="STEROL 3-BETA-GLUCOSYLTRANSFERASE"/>
    <property type="match status" value="1"/>
</dbReference>
<dbReference type="AlphaFoldDB" id="A0A1S1QDI5"/>
<dbReference type="InterPro" id="IPR010610">
    <property type="entry name" value="EryCIII-like_C"/>
</dbReference>
<comment type="caution">
    <text evidence="4">The sequence shown here is derived from an EMBL/GenBank/DDBJ whole genome shotgun (WGS) entry which is preliminary data.</text>
</comment>
<keyword evidence="2" id="KW-0808">Transferase</keyword>
<dbReference type="Gene3D" id="3.40.50.2000">
    <property type="entry name" value="Glycogen Phosphorylase B"/>
    <property type="match status" value="2"/>
</dbReference>
<reference evidence="5" key="1">
    <citation type="submission" date="2016-07" db="EMBL/GenBank/DDBJ databases">
        <title>Sequence Frankia sp. strain CcI1.17.</title>
        <authorList>
            <person name="Ghodhbane-Gtari F."/>
            <person name="Swanson E."/>
            <person name="Gueddou A."/>
            <person name="Morris K."/>
            <person name="Hezbri K."/>
            <person name="Ktari A."/>
            <person name="Nouioui I."/>
            <person name="Abebe-Akele F."/>
            <person name="Simpson S."/>
            <person name="Thomas K."/>
            <person name="Gtari M."/>
            <person name="Tisa L.S."/>
            <person name="Hurst S."/>
        </authorList>
    </citation>
    <scope>NUCLEOTIDE SEQUENCE [LARGE SCALE GENOMIC DNA]</scope>
    <source>
        <strain evidence="5">Cc1.17</strain>
    </source>
</reference>
<dbReference type="CDD" id="cd03784">
    <property type="entry name" value="GT1_Gtf-like"/>
    <property type="match status" value="1"/>
</dbReference>
<dbReference type="EMBL" id="MBLM01000136">
    <property type="protein sequence ID" value="OHV32873.1"/>
    <property type="molecule type" value="Genomic_DNA"/>
</dbReference>
<dbReference type="InterPro" id="IPR050426">
    <property type="entry name" value="Glycosyltransferase_28"/>
</dbReference>
<dbReference type="GO" id="GO:0016758">
    <property type="term" value="F:hexosyltransferase activity"/>
    <property type="evidence" value="ECO:0007669"/>
    <property type="project" value="InterPro"/>
</dbReference>
<dbReference type="Proteomes" id="UP000179627">
    <property type="component" value="Unassembled WGS sequence"/>
</dbReference>
<gene>
    <name evidence="4" type="ORF">CC117_24055</name>
</gene>
<comment type="similarity">
    <text evidence="1">Belongs to the UDP-glycosyltransferase family.</text>
</comment>
<evidence type="ECO:0000259" key="3">
    <source>
        <dbReference type="Pfam" id="PF06722"/>
    </source>
</evidence>
<keyword evidence="5" id="KW-1185">Reference proteome</keyword>
<evidence type="ECO:0000256" key="2">
    <source>
        <dbReference type="ARBA" id="ARBA00022679"/>
    </source>
</evidence>
<feature type="domain" description="Erythromycin biosynthesis protein CIII-like C-terminal" evidence="3">
    <location>
        <begin position="271"/>
        <end position="381"/>
    </location>
</feature>
<dbReference type="Pfam" id="PF06722">
    <property type="entry name" value="EryCIII-like_C"/>
    <property type="match status" value="1"/>
</dbReference>
<evidence type="ECO:0000313" key="4">
    <source>
        <dbReference type="EMBL" id="OHV32873.1"/>
    </source>
</evidence>
<dbReference type="NCBIfam" id="TIGR01426">
    <property type="entry name" value="MGT"/>
    <property type="match status" value="1"/>
</dbReference>
<dbReference type="PANTHER" id="PTHR48050:SF13">
    <property type="entry name" value="STEROL 3-BETA-GLUCOSYLTRANSFERASE UGT80A2"/>
    <property type="match status" value="1"/>
</dbReference>
<dbReference type="OrthoDB" id="6620093at2"/>
<name>A0A1S1QDI5_9ACTN</name>
<evidence type="ECO:0000313" key="5">
    <source>
        <dbReference type="Proteomes" id="UP000179627"/>
    </source>
</evidence>
<proteinExistence type="inferred from homology"/>
<organism evidence="4 5">
    <name type="scientific">Parafrankia colletiae</name>
    <dbReference type="NCBI Taxonomy" id="573497"/>
    <lineage>
        <taxon>Bacteria</taxon>
        <taxon>Bacillati</taxon>
        <taxon>Actinomycetota</taxon>
        <taxon>Actinomycetes</taxon>
        <taxon>Frankiales</taxon>
        <taxon>Frankiaceae</taxon>
        <taxon>Parafrankia</taxon>
    </lineage>
</organism>
<evidence type="ECO:0000256" key="1">
    <source>
        <dbReference type="ARBA" id="ARBA00009995"/>
    </source>
</evidence>